<dbReference type="Proteomes" id="UP000269221">
    <property type="component" value="Unassembled WGS sequence"/>
</dbReference>
<evidence type="ECO:0000313" key="2">
    <source>
        <dbReference type="Proteomes" id="UP000269221"/>
    </source>
</evidence>
<dbReference type="STRING" id="333673.A0A3M0KGA9"/>
<sequence>MTAGAEERVAEKANVILACVSNSVASRTRTGIILLYMALVRPHLKCCVHFGPLTTRKTIEVLECVQRRAVELVKSLEHKSDEECLRELGVFRLEKRRLRRDLALYKYLKGDCSQVGIGLFSQATRNRMRKWHQERGLGWTSGGTSLLKGLSSIGMDCPGRW</sequence>
<reference evidence="1 2" key="1">
    <citation type="submission" date="2018-07" db="EMBL/GenBank/DDBJ databases">
        <title>A high quality draft genome assembly of the barn swallow (H. rustica rustica).</title>
        <authorList>
            <person name="Formenti G."/>
            <person name="Chiara M."/>
            <person name="Poveda L."/>
            <person name="Francoijs K.-J."/>
            <person name="Bonisoli-Alquati A."/>
            <person name="Canova L."/>
            <person name="Gianfranceschi L."/>
            <person name="Horner D.S."/>
            <person name="Saino N."/>
        </authorList>
    </citation>
    <scope>NUCLEOTIDE SEQUENCE [LARGE SCALE GENOMIC DNA]</scope>
    <source>
        <strain evidence="1">Chelidonia</strain>
        <tissue evidence="1">Blood</tissue>
    </source>
</reference>
<dbReference type="OrthoDB" id="276744at2759"/>
<keyword evidence="2" id="KW-1185">Reference proteome</keyword>
<evidence type="ECO:0000313" key="1">
    <source>
        <dbReference type="EMBL" id="RMC10264.1"/>
    </source>
</evidence>
<name>A0A3M0KGA9_HIRRU</name>
<comment type="caution">
    <text evidence="1">The sequence shown here is derived from an EMBL/GenBank/DDBJ whole genome shotgun (WGS) entry which is preliminary data.</text>
</comment>
<organism evidence="1 2">
    <name type="scientific">Hirundo rustica rustica</name>
    <dbReference type="NCBI Taxonomy" id="333673"/>
    <lineage>
        <taxon>Eukaryota</taxon>
        <taxon>Metazoa</taxon>
        <taxon>Chordata</taxon>
        <taxon>Craniata</taxon>
        <taxon>Vertebrata</taxon>
        <taxon>Euteleostomi</taxon>
        <taxon>Archelosauria</taxon>
        <taxon>Archosauria</taxon>
        <taxon>Dinosauria</taxon>
        <taxon>Saurischia</taxon>
        <taxon>Theropoda</taxon>
        <taxon>Coelurosauria</taxon>
        <taxon>Aves</taxon>
        <taxon>Neognathae</taxon>
        <taxon>Neoaves</taxon>
        <taxon>Telluraves</taxon>
        <taxon>Australaves</taxon>
        <taxon>Passeriformes</taxon>
        <taxon>Sylvioidea</taxon>
        <taxon>Hirundinidae</taxon>
        <taxon>Hirundo</taxon>
    </lineage>
</organism>
<protein>
    <submittedName>
        <fullName evidence="1">Uncharacterized protein</fullName>
    </submittedName>
</protein>
<gene>
    <name evidence="1" type="ORF">DUI87_13066</name>
</gene>
<dbReference type="EMBL" id="QRBI01000112">
    <property type="protein sequence ID" value="RMC10264.1"/>
    <property type="molecule type" value="Genomic_DNA"/>
</dbReference>
<dbReference type="AlphaFoldDB" id="A0A3M0KGA9"/>
<accession>A0A3M0KGA9</accession>
<proteinExistence type="predicted"/>